<dbReference type="Pfam" id="PF12838">
    <property type="entry name" value="Fer4_7"/>
    <property type="match status" value="1"/>
</dbReference>
<evidence type="ECO:0000313" key="8">
    <source>
        <dbReference type="EMBL" id="MCE5974329.1"/>
    </source>
</evidence>
<evidence type="ECO:0000313" key="9">
    <source>
        <dbReference type="Proteomes" id="UP001521181"/>
    </source>
</evidence>
<comment type="function">
    <text evidence="6">Could be involved in the maturation of NapA, the catalytic subunit of the periplasmic nitrate reductase, before its export into the periplasm.</text>
</comment>
<feature type="domain" description="4Fe-4S ferredoxin-type" evidence="7">
    <location>
        <begin position="27"/>
        <end position="56"/>
    </location>
</feature>
<dbReference type="EMBL" id="JAJUOS010000009">
    <property type="protein sequence ID" value="MCE5974329.1"/>
    <property type="molecule type" value="Genomic_DNA"/>
</dbReference>
<feature type="binding site" evidence="6">
    <location>
        <position position="144"/>
    </location>
    <ligand>
        <name>[4Fe-4S] cluster</name>
        <dbReference type="ChEBI" id="CHEBI:49883"/>
        <label>3</label>
    </ligand>
</feature>
<keyword evidence="4 6" id="KW-0408">Iron</keyword>
<accession>A0ABS8Z0R4</accession>
<sequence>MTSSPSRRAILRGKVNERPHPRPIGALAPMAFEDACTQCGDCARACPEEIILRDAEGYPVLDPRAGACTFCGACTEACETGALIAGQPFPWRAAAEPNCLSLNGVQCRACEDQCDSSAIRFRLLPGGSAQPLFDDTACTGCGACVAPCPAGAIALHPFNPTEPAQC</sequence>
<feature type="binding site" evidence="6">
    <location>
        <position position="36"/>
    </location>
    <ligand>
        <name>[4Fe-4S] cluster</name>
        <dbReference type="ChEBI" id="CHEBI:49883"/>
        <label>1</label>
    </ligand>
</feature>
<comment type="cofactor">
    <cofactor evidence="6">
        <name>[4Fe-4S] cluster</name>
        <dbReference type="ChEBI" id="CHEBI:49883"/>
    </cofactor>
</comment>
<dbReference type="Pfam" id="PF13187">
    <property type="entry name" value="Fer4_9"/>
    <property type="match status" value="1"/>
</dbReference>
<dbReference type="PANTHER" id="PTHR24960:SF79">
    <property type="entry name" value="PHOTOSYSTEM I IRON-SULFUR CENTER"/>
    <property type="match status" value="1"/>
</dbReference>
<dbReference type="SUPFAM" id="SSF54862">
    <property type="entry name" value="4Fe-4S ferredoxins"/>
    <property type="match status" value="1"/>
</dbReference>
<comment type="subunit">
    <text evidence="6">Interacts with the cytoplasmic NapA precursor.</text>
</comment>
<keyword evidence="6" id="KW-0963">Cytoplasm</keyword>
<feature type="binding site" evidence="6">
    <location>
        <position position="78"/>
    </location>
    <ligand>
        <name>[4Fe-4S] cluster</name>
        <dbReference type="ChEBI" id="CHEBI:49883"/>
        <label>2</label>
    </ligand>
</feature>
<feature type="binding site" evidence="6">
    <location>
        <position position="141"/>
    </location>
    <ligand>
        <name>[4Fe-4S] cluster</name>
        <dbReference type="ChEBI" id="CHEBI:49883"/>
        <label>3</label>
    </ligand>
</feature>
<evidence type="ECO:0000256" key="3">
    <source>
        <dbReference type="ARBA" id="ARBA00022737"/>
    </source>
</evidence>
<feature type="domain" description="4Fe-4S ferredoxin-type" evidence="7">
    <location>
        <begin position="57"/>
        <end position="88"/>
    </location>
</feature>
<evidence type="ECO:0000256" key="6">
    <source>
        <dbReference type="HAMAP-Rule" id="MF_02201"/>
    </source>
</evidence>
<feature type="binding site" evidence="6">
    <location>
        <position position="71"/>
    </location>
    <ligand>
        <name>[4Fe-4S] cluster</name>
        <dbReference type="ChEBI" id="CHEBI:49883"/>
        <label>2</label>
    </ligand>
</feature>
<evidence type="ECO:0000256" key="4">
    <source>
        <dbReference type="ARBA" id="ARBA00023004"/>
    </source>
</evidence>
<dbReference type="PANTHER" id="PTHR24960">
    <property type="entry name" value="PHOTOSYSTEM I IRON-SULFUR CENTER-RELATED"/>
    <property type="match status" value="1"/>
</dbReference>
<reference evidence="8 9" key="1">
    <citation type="submission" date="2021-12" db="EMBL/GenBank/DDBJ databases">
        <title>Sinirhodobacter sp. WL0062 is a bacterium isolated from seawater.</title>
        <authorList>
            <person name="Wang L."/>
            <person name="He W."/>
            <person name="Zhang D.-F."/>
        </authorList>
    </citation>
    <scope>NUCLEOTIDE SEQUENCE [LARGE SCALE GENOMIC DNA]</scope>
    <source>
        <strain evidence="8 9">WL0062</strain>
    </source>
</reference>
<gene>
    <name evidence="6" type="primary">napF</name>
    <name evidence="8" type="ORF">LZA78_12615</name>
</gene>
<keyword evidence="3 6" id="KW-0677">Repeat</keyword>
<protein>
    <recommendedName>
        <fullName evidence="6">Ferredoxin-type protein NapF</fullName>
    </recommendedName>
</protein>
<feature type="binding site" evidence="6">
    <location>
        <position position="138"/>
    </location>
    <ligand>
        <name>[4Fe-4S] cluster</name>
        <dbReference type="ChEBI" id="CHEBI:49883"/>
        <label>3</label>
    </ligand>
</feature>
<dbReference type="InterPro" id="IPR017900">
    <property type="entry name" value="4Fe4S_Fe_S_CS"/>
</dbReference>
<keyword evidence="9" id="KW-1185">Reference proteome</keyword>
<feature type="binding site" evidence="6">
    <location>
        <position position="74"/>
    </location>
    <ligand>
        <name>[4Fe-4S] cluster</name>
        <dbReference type="ChEBI" id="CHEBI:49883"/>
        <label>2</label>
    </ligand>
</feature>
<feature type="binding site" evidence="6">
    <location>
        <position position="68"/>
    </location>
    <ligand>
        <name>[4Fe-4S] cluster</name>
        <dbReference type="ChEBI" id="CHEBI:49883"/>
        <label>2</label>
    </ligand>
</feature>
<dbReference type="CDD" id="cd10564">
    <property type="entry name" value="NapF_like"/>
    <property type="match status" value="1"/>
</dbReference>
<feature type="domain" description="4Fe-4S ferredoxin-type" evidence="7">
    <location>
        <begin position="129"/>
        <end position="158"/>
    </location>
</feature>
<dbReference type="HAMAP" id="MF_02201">
    <property type="entry name" value="NapF"/>
    <property type="match status" value="1"/>
</dbReference>
<dbReference type="Proteomes" id="UP001521181">
    <property type="component" value="Unassembled WGS sequence"/>
</dbReference>
<dbReference type="PROSITE" id="PS00198">
    <property type="entry name" value="4FE4S_FER_1"/>
    <property type="match status" value="3"/>
</dbReference>
<comment type="caution">
    <text evidence="8">The sequence shown here is derived from an EMBL/GenBank/DDBJ whole genome shotgun (WGS) entry which is preliminary data.</text>
</comment>
<feature type="binding site" evidence="6">
    <location>
        <position position="148"/>
    </location>
    <ligand>
        <name>[4Fe-4S] cluster</name>
        <dbReference type="ChEBI" id="CHEBI:49883"/>
        <label>3</label>
    </ligand>
</feature>
<keyword evidence="2 6" id="KW-0479">Metal-binding</keyword>
<feature type="binding site" evidence="6">
    <location>
        <position position="42"/>
    </location>
    <ligand>
        <name>[4Fe-4S] cluster</name>
        <dbReference type="ChEBI" id="CHEBI:49883"/>
        <label>1</label>
    </ligand>
</feature>
<comment type="subcellular location">
    <subcellularLocation>
        <location evidence="6">Cytoplasm</location>
    </subcellularLocation>
</comment>
<feature type="binding site" evidence="6">
    <location>
        <position position="46"/>
    </location>
    <ligand>
        <name>[4Fe-4S] cluster</name>
        <dbReference type="ChEBI" id="CHEBI:49883"/>
        <label>1</label>
    </ligand>
</feature>
<feature type="binding site" evidence="6">
    <location>
        <position position="39"/>
    </location>
    <ligand>
        <name>[4Fe-4S] cluster</name>
        <dbReference type="ChEBI" id="CHEBI:49883"/>
        <label>1</label>
    </ligand>
</feature>
<evidence type="ECO:0000256" key="5">
    <source>
        <dbReference type="ARBA" id="ARBA00023014"/>
    </source>
</evidence>
<dbReference type="InterPro" id="IPR050157">
    <property type="entry name" value="PSI_iron-sulfur_center"/>
</dbReference>
<organism evidence="8 9">
    <name type="scientific">Rhodobacter flavimaris</name>
    <dbReference type="NCBI Taxonomy" id="2907145"/>
    <lineage>
        <taxon>Bacteria</taxon>
        <taxon>Pseudomonadati</taxon>
        <taxon>Pseudomonadota</taxon>
        <taxon>Alphaproteobacteria</taxon>
        <taxon>Rhodobacterales</taxon>
        <taxon>Rhodobacter group</taxon>
        <taxon>Rhodobacter</taxon>
    </lineage>
</organism>
<evidence type="ECO:0000256" key="1">
    <source>
        <dbReference type="ARBA" id="ARBA00022485"/>
    </source>
</evidence>
<evidence type="ECO:0000256" key="2">
    <source>
        <dbReference type="ARBA" id="ARBA00022723"/>
    </source>
</evidence>
<dbReference type="RefSeq" id="WP_233677295.1">
    <property type="nucleotide sequence ID" value="NZ_JAJUOS010000009.1"/>
</dbReference>
<dbReference type="InterPro" id="IPR017896">
    <property type="entry name" value="4Fe4S_Fe-S-bd"/>
</dbReference>
<name>A0ABS8Z0R4_9RHOB</name>
<comment type="similarity">
    <text evidence="6">Belongs to the NapF family.</text>
</comment>
<keyword evidence="1 6" id="KW-0004">4Fe-4S</keyword>
<dbReference type="PROSITE" id="PS51379">
    <property type="entry name" value="4FE4S_FER_2"/>
    <property type="match status" value="3"/>
</dbReference>
<dbReference type="InterPro" id="IPR004496">
    <property type="entry name" value="NapF"/>
</dbReference>
<evidence type="ECO:0000259" key="7">
    <source>
        <dbReference type="PROSITE" id="PS51379"/>
    </source>
</evidence>
<proteinExistence type="inferred from homology"/>
<dbReference type="Gene3D" id="3.30.70.20">
    <property type="match status" value="2"/>
</dbReference>
<keyword evidence="5 6" id="KW-0411">Iron-sulfur</keyword>